<dbReference type="AlphaFoldDB" id="A0A645DA21"/>
<evidence type="ECO:0000313" key="1">
    <source>
        <dbReference type="EMBL" id="MPM85462.1"/>
    </source>
</evidence>
<reference evidence="1" key="1">
    <citation type="submission" date="2019-08" db="EMBL/GenBank/DDBJ databases">
        <authorList>
            <person name="Kucharzyk K."/>
            <person name="Murdoch R.W."/>
            <person name="Higgins S."/>
            <person name="Loffler F."/>
        </authorList>
    </citation>
    <scope>NUCLEOTIDE SEQUENCE</scope>
</reference>
<name>A0A645DA21_9ZZZZ</name>
<dbReference type="EMBL" id="VSSQ01033762">
    <property type="protein sequence ID" value="MPM85462.1"/>
    <property type="molecule type" value="Genomic_DNA"/>
</dbReference>
<organism evidence="1">
    <name type="scientific">bioreactor metagenome</name>
    <dbReference type="NCBI Taxonomy" id="1076179"/>
    <lineage>
        <taxon>unclassified sequences</taxon>
        <taxon>metagenomes</taxon>
        <taxon>ecological metagenomes</taxon>
    </lineage>
</organism>
<protein>
    <submittedName>
        <fullName evidence="1">Uncharacterized protein</fullName>
    </submittedName>
</protein>
<gene>
    <name evidence="1" type="ORF">SDC9_132543</name>
</gene>
<proteinExistence type="predicted"/>
<comment type="caution">
    <text evidence="1">The sequence shown here is derived from an EMBL/GenBank/DDBJ whole genome shotgun (WGS) entry which is preliminary data.</text>
</comment>
<sequence>MHAFAFSWEHRAALGIALVAHGHHVVESFPPVDVLICRFCILAFHGDADLSHGLDHQWIEISGFDATAVHIKAITGIVADECLTHLASGRIVDAYKHDSFLAHCDGLLLGCILSELLGNGRIDSTVHHFQNTVHDKDTVYLCSFTLHINDSGALEGREMLGSYRFVQAQSFCQFAHAPRSFMQCLYDGKSHWMA</sequence>
<accession>A0A645DA21</accession>